<dbReference type="NCBIfam" id="TIGR00199">
    <property type="entry name" value="PncC_domain"/>
    <property type="match status" value="1"/>
</dbReference>
<reference evidence="2 3" key="1">
    <citation type="submission" date="2024-04" db="EMBL/GenBank/DDBJ databases">
        <title>Isolation of an actinomycete strain from pig manure.</title>
        <authorList>
            <person name="Gong T."/>
            <person name="Yu Z."/>
            <person name="An M."/>
            <person name="Wei C."/>
            <person name="Yang W."/>
            <person name="Liu L."/>
        </authorList>
    </citation>
    <scope>NUCLEOTIDE SEQUENCE [LARGE SCALE GENOMIC DNA]</scope>
    <source>
        <strain evidence="2 3">ZF39</strain>
    </source>
</reference>
<gene>
    <name evidence="2" type="ORF">AADG42_11850</name>
</gene>
<accession>A0ABZ3FT76</accession>
<sequence>MTGFPTVPGLECRLDDETLQLAAQVVAAAAAAGLTLATAESLTGGLLGAAITSVPGASVIYRGGLITYATDLKHSLGGVDAEILAFDGAVSAPAVEALAAGAARVCGADVGLGLTGVAGPGEQEGHPAGTVFLGWYAGESGRQRLRLGGDRAEIRRTAVTSALRRVLDIMKVPPGIA</sequence>
<dbReference type="Proteomes" id="UP001442841">
    <property type="component" value="Chromosome"/>
</dbReference>
<feature type="domain" description="CinA C-terminal" evidence="1">
    <location>
        <begin position="20"/>
        <end position="168"/>
    </location>
</feature>
<dbReference type="RefSeq" id="WP_425309424.1">
    <property type="nucleotide sequence ID" value="NZ_CP154795.1"/>
</dbReference>
<dbReference type="EMBL" id="CP154795">
    <property type="protein sequence ID" value="XAN07969.1"/>
    <property type="molecule type" value="Genomic_DNA"/>
</dbReference>
<organism evidence="2 3">
    <name type="scientific">Ammonicoccus fulvus</name>
    <dbReference type="NCBI Taxonomy" id="3138240"/>
    <lineage>
        <taxon>Bacteria</taxon>
        <taxon>Bacillati</taxon>
        <taxon>Actinomycetota</taxon>
        <taxon>Actinomycetes</taxon>
        <taxon>Propionibacteriales</taxon>
        <taxon>Propionibacteriaceae</taxon>
        <taxon>Ammonicoccus</taxon>
    </lineage>
</organism>
<evidence type="ECO:0000313" key="2">
    <source>
        <dbReference type="EMBL" id="XAN07969.1"/>
    </source>
</evidence>
<dbReference type="SUPFAM" id="SSF142433">
    <property type="entry name" value="CinA-like"/>
    <property type="match status" value="1"/>
</dbReference>
<proteinExistence type="predicted"/>
<evidence type="ECO:0000313" key="3">
    <source>
        <dbReference type="Proteomes" id="UP001442841"/>
    </source>
</evidence>
<keyword evidence="3" id="KW-1185">Reference proteome</keyword>
<evidence type="ECO:0000259" key="1">
    <source>
        <dbReference type="Pfam" id="PF02464"/>
    </source>
</evidence>
<dbReference type="Pfam" id="PF02464">
    <property type="entry name" value="CinA"/>
    <property type="match status" value="1"/>
</dbReference>
<name>A0ABZ3FT76_9ACTN</name>
<dbReference type="InterPro" id="IPR008136">
    <property type="entry name" value="CinA_C"/>
</dbReference>
<protein>
    <submittedName>
        <fullName evidence="2">CinA family protein</fullName>
    </submittedName>
</protein>
<dbReference type="Gene3D" id="3.90.950.20">
    <property type="entry name" value="CinA-like"/>
    <property type="match status" value="1"/>
</dbReference>
<dbReference type="InterPro" id="IPR036653">
    <property type="entry name" value="CinA-like_C"/>
</dbReference>